<evidence type="ECO:0000313" key="3">
    <source>
        <dbReference type="Proteomes" id="UP000320231"/>
    </source>
</evidence>
<feature type="compositionally biased region" description="Gly residues" evidence="1">
    <location>
        <begin position="172"/>
        <end position="182"/>
    </location>
</feature>
<evidence type="ECO:0000256" key="1">
    <source>
        <dbReference type="SAM" id="MobiDB-lite"/>
    </source>
</evidence>
<dbReference type="InterPro" id="IPR037120">
    <property type="entry name" value="Haem_peroxidase_sf_animal"/>
</dbReference>
<protein>
    <submittedName>
        <fullName evidence="2">Uncharacterized protein</fullName>
    </submittedName>
</protein>
<dbReference type="Proteomes" id="UP000320231">
    <property type="component" value="Chromosome"/>
</dbReference>
<name>A0A455U8N9_9GAMM</name>
<accession>A0A455U8N9</accession>
<gene>
    <name evidence="2" type="ORF">HSBAA_21770</name>
</gene>
<feature type="region of interest" description="Disordered" evidence="1">
    <location>
        <begin position="172"/>
        <end position="200"/>
    </location>
</feature>
<sequence length="200" mass="21341">MAVKLNQHDLEFILKQIKIAEAHVAGTPLDQLLAQPHLPYGLRTVDGSLNNITPGRELWGAADQIMPRAMQPHYLNEGDDSYHGMINNNDYGVVGEETDGMAQNGGHTGNVVDADPRIISNLISDQTLNNPAAITAALQHAEYGDLSVGVAGVRTEYANYLQIVADGGLGAPGNEGGSGGSQGCARPDPARRIRHRDGWQ</sequence>
<reference evidence="2 3" key="1">
    <citation type="journal article" date="2019" name="Microbiol. Resour. Announc.">
        <title>Complete Genome Sequence of Halomonas sulfidaeris Strain Esulfide1 Isolated from a Metal Sulfide Rock at a Depth of 2,200 Meters, Obtained Using Nanopore Sequencing.</title>
        <authorList>
            <person name="Saito M."/>
            <person name="Nishigata A."/>
            <person name="Galipon J."/>
            <person name="Arakawa K."/>
        </authorList>
    </citation>
    <scope>NUCLEOTIDE SEQUENCE [LARGE SCALE GENOMIC DNA]</scope>
    <source>
        <strain evidence="2 3">ATCC BAA-803</strain>
    </source>
</reference>
<dbReference type="Gene3D" id="1.10.640.10">
    <property type="entry name" value="Haem peroxidase domain superfamily, animal type"/>
    <property type="match status" value="1"/>
</dbReference>
<proteinExistence type="predicted"/>
<dbReference type="KEGG" id="hsr:HSBAA_21770"/>
<organism evidence="2 3">
    <name type="scientific">Vreelandella sulfidaeris</name>
    <dbReference type="NCBI Taxonomy" id="115553"/>
    <lineage>
        <taxon>Bacteria</taxon>
        <taxon>Pseudomonadati</taxon>
        <taxon>Pseudomonadota</taxon>
        <taxon>Gammaproteobacteria</taxon>
        <taxon>Oceanospirillales</taxon>
        <taxon>Halomonadaceae</taxon>
        <taxon>Vreelandella</taxon>
    </lineage>
</organism>
<evidence type="ECO:0000313" key="2">
    <source>
        <dbReference type="EMBL" id="BBI60871.1"/>
    </source>
</evidence>
<dbReference type="EMBL" id="AP019514">
    <property type="protein sequence ID" value="BBI60871.1"/>
    <property type="molecule type" value="Genomic_DNA"/>
</dbReference>
<dbReference type="AlphaFoldDB" id="A0A455U8N9"/>
<feature type="compositionally biased region" description="Basic and acidic residues" evidence="1">
    <location>
        <begin position="188"/>
        <end position="200"/>
    </location>
</feature>